<dbReference type="InterPro" id="IPR036013">
    <property type="entry name" value="Band_7/SPFH_dom_sf"/>
</dbReference>
<evidence type="ECO:0000256" key="1">
    <source>
        <dbReference type="ARBA" id="ARBA00004167"/>
    </source>
</evidence>
<evidence type="ECO:0000256" key="8">
    <source>
        <dbReference type="SAM" id="Phobius"/>
    </source>
</evidence>
<evidence type="ECO:0000256" key="7">
    <source>
        <dbReference type="SAM" id="MobiDB-lite"/>
    </source>
</evidence>
<gene>
    <name evidence="10" type="ORF">GIW81_07600</name>
</gene>
<evidence type="ECO:0000256" key="6">
    <source>
        <dbReference type="ARBA" id="ARBA00023136"/>
    </source>
</evidence>
<reference evidence="10 11" key="1">
    <citation type="submission" date="2019-11" db="EMBL/GenBank/DDBJ databases">
        <title>Identification of a novel strain.</title>
        <authorList>
            <person name="Xu Q."/>
            <person name="Wang G."/>
        </authorList>
    </citation>
    <scope>NUCLEOTIDE SEQUENCE [LARGE SCALE GENOMIC DNA]</scope>
    <source>
        <strain evidence="11">xq</strain>
    </source>
</reference>
<dbReference type="PROSITE" id="PS01270">
    <property type="entry name" value="BAND_7"/>
    <property type="match status" value="1"/>
</dbReference>
<feature type="compositionally biased region" description="Low complexity" evidence="7">
    <location>
        <begin position="317"/>
        <end position="330"/>
    </location>
</feature>
<comment type="similarity">
    <text evidence="2">Belongs to the band 7/mec-2 family.</text>
</comment>
<comment type="caution">
    <text evidence="10">The sequence shown here is derived from an EMBL/GenBank/DDBJ whole genome shotgun (WGS) entry which is preliminary data.</text>
</comment>
<dbReference type="GO" id="GO:0005886">
    <property type="term" value="C:plasma membrane"/>
    <property type="evidence" value="ECO:0007669"/>
    <property type="project" value="UniProtKB-ARBA"/>
</dbReference>
<dbReference type="SMART" id="SM00244">
    <property type="entry name" value="PHB"/>
    <property type="match status" value="1"/>
</dbReference>
<feature type="region of interest" description="Disordered" evidence="7">
    <location>
        <begin position="311"/>
        <end position="330"/>
    </location>
</feature>
<evidence type="ECO:0000313" key="10">
    <source>
        <dbReference type="EMBL" id="MTD94200.1"/>
    </source>
</evidence>
<protein>
    <recommendedName>
        <fullName evidence="3">Protein QmcA</fullName>
    </recommendedName>
</protein>
<keyword evidence="4 8" id="KW-0812">Transmembrane</keyword>
<name>A0A6I3KJT4_9HYPH</name>
<dbReference type="InterPro" id="IPR001107">
    <property type="entry name" value="Band_7"/>
</dbReference>
<sequence>MEPEVLSPFSGGFEIFGVLLVVLAIVILWSTVKIVPQGKNYTVENFGRYTRTLAPGLHILIPVMERVGHRMNMKEQVLDIPSQDVITRDNAMVRVNGVTFFQILNAARAAYEVDALEPSIINLTMTNIRTVMGSMDLDELLSNRDQINAKLLQVVDQATEAWGIKVTRIEIKDIDPPRDLVDSMARQMKAEREKRAQILESEGLRQAAILRAEGEKLAVVLEAEGRREAAFRDAEARERAAEAEAKATQLVSDAIAKGNVQAINYFVANNYVKALESLAKAPNQKVILMPLEASAVIGSLAGLAQITGEAFGGGPSGQPAPAPRGSVPRA</sequence>
<evidence type="ECO:0000259" key="9">
    <source>
        <dbReference type="SMART" id="SM00244"/>
    </source>
</evidence>
<dbReference type="InterPro" id="IPR018080">
    <property type="entry name" value="Band_7/stomatin-like_CS"/>
</dbReference>
<evidence type="ECO:0000256" key="2">
    <source>
        <dbReference type="ARBA" id="ARBA00008164"/>
    </source>
</evidence>
<dbReference type="AlphaFoldDB" id="A0A6I3KJT4"/>
<evidence type="ECO:0000256" key="5">
    <source>
        <dbReference type="ARBA" id="ARBA00022989"/>
    </source>
</evidence>
<feature type="domain" description="Band 7" evidence="9">
    <location>
        <begin position="30"/>
        <end position="188"/>
    </location>
</feature>
<dbReference type="Proteomes" id="UP000440694">
    <property type="component" value="Unassembled WGS sequence"/>
</dbReference>
<dbReference type="EMBL" id="WMBQ01000001">
    <property type="protein sequence ID" value="MTD94200.1"/>
    <property type="molecule type" value="Genomic_DNA"/>
</dbReference>
<keyword evidence="5 8" id="KW-1133">Transmembrane helix</keyword>
<evidence type="ECO:0000313" key="11">
    <source>
        <dbReference type="Proteomes" id="UP000440694"/>
    </source>
</evidence>
<dbReference type="CDD" id="cd08829">
    <property type="entry name" value="SPFH_paraslipin"/>
    <property type="match status" value="1"/>
</dbReference>
<feature type="transmembrane region" description="Helical" evidence="8">
    <location>
        <begin position="12"/>
        <end position="32"/>
    </location>
</feature>
<dbReference type="SUPFAM" id="SSF117892">
    <property type="entry name" value="Band 7/SPFH domain"/>
    <property type="match status" value="1"/>
</dbReference>
<dbReference type="Pfam" id="PF01145">
    <property type="entry name" value="Band_7"/>
    <property type="match status" value="1"/>
</dbReference>
<proteinExistence type="inferred from homology"/>
<keyword evidence="11" id="KW-1185">Reference proteome</keyword>
<comment type="subcellular location">
    <subcellularLocation>
        <location evidence="1">Membrane</location>
        <topology evidence="1">Single-pass membrane protein</topology>
    </subcellularLocation>
</comment>
<dbReference type="GO" id="GO:0098552">
    <property type="term" value="C:side of membrane"/>
    <property type="evidence" value="ECO:0007669"/>
    <property type="project" value="UniProtKB-ARBA"/>
</dbReference>
<accession>A0A6I3KJT4</accession>
<organism evidence="10 11">
    <name type="scientific">Hyphomicrobium album</name>
    <dbReference type="NCBI Taxonomy" id="2665159"/>
    <lineage>
        <taxon>Bacteria</taxon>
        <taxon>Pseudomonadati</taxon>
        <taxon>Pseudomonadota</taxon>
        <taxon>Alphaproteobacteria</taxon>
        <taxon>Hyphomicrobiales</taxon>
        <taxon>Hyphomicrobiaceae</taxon>
        <taxon>Hyphomicrobium</taxon>
    </lineage>
</organism>
<dbReference type="FunFam" id="3.30.479.30:FF:000004">
    <property type="entry name" value="Putative membrane protease family, stomatin"/>
    <property type="match status" value="1"/>
</dbReference>
<dbReference type="Gene3D" id="3.30.479.30">
    <property type="entry name" value="Band 7 domain"/>
    <property type="match status" value="1"/>
</dbReference>
<dbReference type="RefSeq" id="WP_154738657.1">
    <property type="nucleotide sequence ID" value="NZ_WMBQ01000001.1"/>
</dbReference>
<dbReference type="InterPro" id="IPR050710">
    <property type="entry name" value="Band7/mec-2_domain"/>
</dbReference>
<dbReference type="PANTHER" id="PTHR43327">
    <property type="entry name" value="STOMATIN-LIKE PROTEIN 2, MITOCHONDRIAL"/>
    <property type="match status" value="1"/>
</dbReference>
<dbReference type="InterPro" id="IPR001972">
    <property type="entry name" value="Stomatin_HflK_fam"/>
</dbReference>
<dbReference type="PRINTS" id="PR00721">
    <property type="entry name" value="STOMATIN"/>
</dbReference>
<evidence type="ECO:0000256" key="4">
    <source>
        <dbReference type="ARBA" id="ARBA00022692"/>
    </source>
</evidence>
<dbReference type="PANTHER" id="PTHR43327:SF10">
    <property type="entry name" value="STOMATIN-LIKE PROTEIN 2, MITOCHONDRIAL"/>
    <property type="match status" value="1"/>
</dbReference>
<evidence type="ECO:0000256" key="3">
    <source>
        <dbReference type="ARBA" id="ARBA00017055"/>
    </source>
</evidence>
<keyword evidence="6 8" id="KW-0472">Membrane</keyword>